<name>A0ABR6YBE5_9BURK</name>
<protein>
    <submittedName>
        <fullName evidence="2">Uncharacterized protein</fullName>
    </submittedName>
</protein>
<dbReference type="EMBL" id="JACOGA010000008">
    <property type="protein sequence ID" value="MBC3873957.1"/>
    <property type="molecule type" value="Genomic_DNA"/>
</dbReference>
<evidence type="ECO:0000256" key="1">
    <source>
        <dbReference type="SAM" id="SignalP"/>
    </source>
</evidence>
<feature type="chain" id="PRO_5045917403" evidence="1">
    <location>
        <begin position="27"/>
        <end position="376"/>
    </location>
</feature>
<evidence type="ECO:0000313" key="2">
    <source>
        <dbReference type="EMBL" id="MBC3873957.1"/>
    </source>
</evidence>
<keyword evidence="1" id="KW-0732">Signal</keyword>
<reference evidence="2 3" key="1">
    <citation type="submission" date="2020-08" db="EMBL/GenBank/DDBJ databases">
        <title>Novel species isolated from subtropical streams in China.</title>
        <authorList>
            <person name="Lu H."/>
        </authorList>
    </citation>
    <scope>NUCLEOTIDE SEQUENCE [LARGE SCALE GENOMIC DNA]</scope>
    <source>
        <strain evidence="2 3">LX15W</strain>
    </source>
</reference>
<organism evidence="2 3">
    <name type="scientific">Undibacterium flavidum</name>
    <dbReference type="NCBI Taxonomy" id="2762297"/>
    <lineage>
        <taxon>Bacteria</taxon>
        <taxon>Pseudomonadati</taxon>
        <taxon>Pseudomonadota</taxon>
        <taxon>Betaproteobacteria</taxon>
        <taxon>Burkholderiales</taxon>
        <taxon>Oxalobacteraceae</taxon>
        <taxon>Undibacterium</taxon>
    </lineage>
</organism>
<comment type="caution">
    <text evidence="2">The sequence shown here is derived from an EMBL/GenBank/DDBJ whole genome shotgun (WGS) entry which is preliminary data.</text>
</comment>
<proteinExistence type="predicted"/>
<gene>
    <name evidence="2" type="ORF">H8K55_10170</name>
</gene>
<evidence type="ECO:0000313" key="3">
    <source>
        <dbReference type="Proteomes" id="UP000624279"/>
    </source>
</evidence>
<feature type="signal peptide" evidence="1">
    <location>
        <begin position="1"/>
        <end position="26"/>
    </location>
</feature>
<sequence length="376" mass="41943">MTQAPNSIWRNTAILIATLLFSITCAAQQMNVTANQVEQQVAAIQKQCQSNQYVASSTYFAALREEAVALDKKVCTQLNQANTRDTQALSAAFSDFGQKARRTLESTFSNTSLAEKVNRQAAYFEGEMQDRTAYYFLQLERPKKLSTFSSVGIGKSAFRFSNFSEVVQVTESDEATCREKTELKQECSTLLKDFSDAIAPYQFTLVKLSAGLVIQHLDDVEKEWNDYWKNARALSFLDLAWTSFIEHGSSTKASSLTGPPARQWFVLHPNIVFEHVSGAPAGQRTKEALSVEWLGVNFWKKNDGRIPLGLSLTSLYSDRADVKSIGHGLTLYVDNKYALGVTRRDGKTGIFFSVDLLKAFDNSKEKALQLKNSLGQ</sequence>
<accession>A0ABR6YBE5</accession>
<keyword evidence="3" id="KW-1185">Reference proteome</keyword>
<dbReference type="Proteomes" id="UP000624279">
    <property type="component" value="Unassembled WGS sequence"/>
</dbReference>